<evidence type="ECO:0000256" key="1">
    <source>
        <dbReference type="SAM" id="Phobius"/>
    </source>
</evidence>
<feature type="transmembrane region" description="Helical" evidence="1">
    <location>
        <begin position="6"/>
        <end position="24"/>
    </location>
</feature>
<reference evidence="4" key="1">
    <citation type="submission" date="2016-06" db="UniProtKB">
        <authorList>
            <consortium name="WormBaseParasite"/>
        </authorList>
    </citation>
    <scope>IDENTIFICATION</scope>
</reference>
<reference evidence="2 3" key="2">
    <citation type="submission" date="2018-11" db="EMBL/GenBank/DDBJ databases">
        <authorList>
            <consortium name="Pathogen Informatics"/>
        </authorList>
    </citation>
    <scope>NUCLEOTIDE SEQUENCE [LARGE SCALE GENOMIC DNA]</scope>
</reference>
<accession>A0A183HIS3</accession>
<organism evidence="4">
    <name type="scientific">Onchocerca flexuosa</name>
    <dbReference type="NCBI Taxonomy" id="387005"/>
    <lineage>
        <taxon>Eukaryota</taxon>
        <taxon>Metazoa</taxon>
        <taxon>Ecdysozoa</taxon>
        <taxon>Nematoda</taxon>
        <taxon>Chromadorea</taxon>
        <taxon>Rhabditida</taxon>
        <taxon>Spirurina</taxon>
        <taxon>Spiruromorpha</taxon>
        <taxon>Filarioidea</taxon>
        <taxon>Onchocercidae</taxon>
        <taxon>Onchocerca</taxon>
    </lineage>
</organism>
<dbReference type="AlphaFoldDB" id="A0A183HIS3"/>
<proteinExistence type="predicted"/>
<keyword evidence="3" id="KW-1185">Reference proteome</keyword>
<dbReference type="WBParaSite" id="OFLC_0000738401-mRNA-1">
    <property type="protein sequence ID" value="OFLC_0000738401-mRNA-1"/>
    <property type="gene ID" value="OFLC_0000738401"/>
</dbReference>
<dbReference type="Proteomes" id="UP000267606">
    <property type="component" value="Unassembled WGS sequence"/>
</dbReference>
<keyword evidence="1" id="KW-0472">Membrane</keyword>
<sequence>MDPLTLLVAFLPWKRFIIIIIIIITTTQRIGTKREVLWGREKERYDVSPISLLWLFNFLISIAEEEQDVRQKSCFPCRILLKVNYTLFGLGLTMECSYSLIIISRILNQKIYFILTCGSNFIRHYYHDYGKITIQQMIDWSFPPATRI</sequence>
<evidence type="ECO:0000313" key="4">
    <source>
        <dbReference type="WBParaSite" id="OFLC_0000738401-mRNA-1"/>
    </source>
</evidence>
<keyword evidence="1" id="KW-0812">Transmembrane</keyword>
<name>A0A183HIS3_9BILA</name>
<evidence type="ECO:0000313" key="2">
    <source>
        <dbReference type="EMBL" id="VDO50749.1"/>
    </source>
</evidence>
<protein>
    <submittedName>
        <fullName evidence="4">Secreted protein</fullName>
    </submittedName>
</protein>
<evidence type="ECO:0000313" key="3">
    <source>
        <dbReference type="Proteomes" id="UP000267606"/>
    </source>
</evidence>
<keyword evidence="1" id="KW-1133">Transmembrane helix</keyword>
<dbReference type="EMBL" id="UZAJ01007684">
    <property type="protein sequence ID" value="VDO50749.1"/>
    <property type="molecule type" value="Genomic_DNA"/>
</dbReference>
<gene>
    <name evidence="2" type="ORF">OFLC_LOCUS7385</name>
</gene>